<feature type="domain" description="ABC transmembrane type-1" evidence="6">
    <location>
        <begin position="93"/>
        <end position="332"/>
    </location>
</feature>
<dbReference type="PANTHER" id="PTHR24221">
    <property type="entry name" value="ATP-BINDING CASSETTE SUB-FAMILY B"/>
    <property type="match status" value="1"/>
</dbReference>
<dbReference type="InterPro" id="IPR011527">
    <property type="entry name" value="ABC1_TM_dom"/>
</dbReference>
<dbReference type="InterPro" id="IPR036640">
    <property type="entry name" value="ABC1_TM_sf"/>
</dbReference>
<keyword evidence="2 5" id="KW-0812">Transmembrane</keyword>
<keyword evidence="4 5" id="KW-0472">Membrane</keyword>
<evidence type="ECO:0000256" key="1">
    <source>
        <dbReference type="ARBA" id="ARBA00004651"/>
    </source>
</evidence>
<gene>
    <name evidence="7" type="ORF">QNA08_11250</name>
</gene>
<dbReference type="Gene3D" id="1.20.1560.10">
    <property type="entry name" value="ABC transporter type 1, transmembrane domain"/>
    <property type="match status" value="1"/>
</dbReference>
<dbReference type="Pfam" id="PF00664">
    <property type="entry name" value="ABC_membrane"/>
    <property type="match status" value="1"/>
</dbReference>
<evidence type="ECO:0000256" key="4">
    <source>
        <dbReference type="ARBA" id="ARBA00023136"/>
    </source>
</evidence>
<accession>A0ABT7AHH6</accession>
<evidence type="ECO:0000256" key="5">
    <source>
        <dbReference type="SAM" id="Phobius"/>
    </source>
</evidence>
<feature type="transmembrane region" description="Helical" evidence="5">
    <location>
        <begin position="188"/>
        <end position="206"/>
    </location>
</feature>
<reference evidence="7 8" key="1">
    <citation type="submission" date="2023-05" db="EMBL/GenBank/DDBJ databases">
        <title>Chelatococcus sp. nov., a moderately thermophilic bacterium isolated from hot spring microbial mat.</title>
        <authorList>
            <person name="Hu C.-J."/>
            <person name="Li W.-J."/>
        </authorList>
    </citation>
    <scope>NUCLEOTIDE SEQUENCE [LARGE SCALE GENOMIC DNA]</scope>
    <source>
        <strain evidence="7 8">SYSU G07232</strain>
    </source>
</reference>
<dbReference type="CDD" id="cd00267">
    <property type="entry name" value="ABC_ATPase"/>
    <property type="match status" value="1"/>
</dbReference>
<comment type="subcellular location">
    <subcellularLocation>
        <location evidence="1">Cell membrane</location>
        <topology evidence="1">Multi-pass membrane protein</topology>
    </subcellularLocation>
</comment>
<dbReference type="InterPro" id="IPR039421">
    <property type="entry name" value="Type_1_exporter"/>
</dbReference>
<name>A0ABT7AHH6_9HYPH</name>
<dbReference type="EMBL" id="JASJEV010000006">
    <property type="protein sequence ID" value="MDJ1158809.1"/>
    <property type="molecule type" value="Genomic_DNA"/>
</dbReference>
<evidence type="ECO:0000313" key="7">
    <source>
        <dbReference type="EMBL" id="MDJ1158809.1"/>
    </source>
</evidence>
<dbReference type="InterPro" id="IPR027417">
    <property type="entry name" value="P-loop_NTPase"/>
</dbReference>
<dbReference type="PROSITE" id="PS50929">
    <property type="entry name" value="ABC_TM1F"/>
    <property type="match status" value="1"/>
</dbReference>
<evidence type="ECO:0000259" key="6">
    <source>
        <dbReference type="PROSITE" id="PS50929"/>
    </source>
</evidence>
<sequence length="843" mass="89987">MERDPIRYVWQKTRIMHLVAGLLVLALVPASWSSLALLRTLVDDAALGRAFADGQAAAALLAVEVTPPRAFGRPWMLFEGFVLPRETFAIAAAAGLFGLVALRTALITSLRSVGDRLATDLGHDLRTGLFQRIVSARPSAQDEATAAAAQIGNLATVSPFLGRALLTPLAAGADMATVLLFGFVLHRWLGLTLLVAVILQMLLPAAREDAERRVAEDGGRMDRRTARAAREAVRRLPAIRAHGTAQVERTAFAAQLRKEGRAERDALTWRLALRAAARLLREGAPAAVVAIGAWLVAAGDLSPGGLVAASIAVIAVARPATALARWRRDAAAARAVFDEIGRCVGALQARAARRPLTGALPATLGTVETVQLGALDPRATERVAGVDVKLALAQHVALVGEGARAFGAALGGAVEPTAGQILVDGTDLASVPAHLRARRIAYTGCDPVLLDARLRDNLLYGVAPVDAREAAALDERLIAAVTVAGLDAEVYALGLEHTVDPRREPRLAEAIVEARRAVRRTLSAEGLDGLVDPFAPERYNRHATVAENLLFGVAVGDTFGEAHLAAHPFLRAVLEAEELTKPLVDMGLAIATSMVEIFAGISEGHPLFAQFSFFAPGERSLYEELVARRTERRRGHEAGRDRDRLIALALRYVETRHRLGLLDERLEARVVAARATFAKLLPAGLQPAVEFYDPDRLCTAASLSDNLLFGRIAYDVAGAGERVHTMIRKVLAAQELDADVFRIGLEAHVAPRDGELLSLSPAVIDLARCLVRQPDILIVDRVFEGLSTAQADALVARLRAALKGRTLLAVLPEGLDRDGFDRTLAFARGGLVGQISTRSTADA</sequence>
<protein>
    <submittedName>
        <fullName evidence="7">ABC transporter transmembrane domain-containing protein</fullName>
    </submittedName>
</protein>
<keyword evidence="8" id="KW-1185">Reference proteome</keyword>
<feature type="transmembrane region" description="Helical" evidence="5">
    <location>
        <begin position="87"/>
        <end position="106"/>
    </location>
</feature>
<proteinExistence type="predicted"/>
<keyword evidence="3 5" id="KW-1133">Transmembrane helix</keyword>
<dbReference type="PANTHER" id="PTHR24221:SF654">
    <property type="entry name" value="ATP-BINDING CASSETTE SUB-FAMILY B MEMBER 6"/>
    <property type="match status" value="1"/>
</dbReference>
<organism evidence="7 8">
    <name type="scientific">Chelatococcus albus</name>
    <dbReference type="NCBI Taxonomy" id="3047466"/>
    <lineage>
        <taxon>Bacteria</taxon>
        <taxon>Pseudomonadati</taxon>
        <taxon>Pseudomonadota</taxon>
        <taxon>Alphaproteobacteria</taxon>
        <taxon>Hyphomicrobiales</taxon>
        <taxon>Chelatococcaceae</taxon>
        <taxon>Chelatococcus</taxon>
    </lineage>
</organism>
<dbReference type="SUPFAM" id="SSF52540">
    <property type="entry name" value="P-loop containing nucleoside triphosphate hydrolases"/>
    <property type="match status" value="1"/>
</dbReference>
<comment type="caution">
    <text evidence="7">The sequence shown here is derived from an EMBL/GenBank/DDBJ whole genome shotgun (WGS) entry which is preliminary data.</text>
</comment>
<dbReference type="Proteomes" id="UP001321492">
    <property type="component" value="Unassembled WGS sequence"/>
</dbReference>
<dbReference type="RefSeq" id="WP_283740805.1">
    <property type="nucleotide sequence ID" value="NZ_JASJEV010000006.1"/>
</dbReference>
<evidence type="ECO:0000256" key="3">
    <source>
        <dbReference type="ARBA" id="ARBA00022989"/>
    </source>
</evidence>
<evidence type="ECO:0000313" key="8">
    <source>
        <dbReference type="Proteomes" id="UP001321492"/>
    </source>
</evidence>
<evidence type="ECO:0000256" key="2">
    <source>
        <dbReference type="ARBA" id="ARBA00022692"/>
    </source>
</evidence>
<dbReference type="Gene3D" id="3.40.50.300">
    <property type="entry name" value="P-loop containing nucleotide triphosphate hydrolases"/>
    <property type="match status" value="2"/>
</dbReference>
<dbReference type="SUPFAM" id="SSF90123">
    <property type="entry name" value="ABC transporter transmembrane region"/>
    <property type="match status" value="1"/>
</dbReference>